<reference evidence="3 4" key="1">
    <citation type="submission" date="2024-08" db="EMBL/GenBank/DDBJ databases">
        <authorList>
            <person name="Cucini C."/>
            <person name="Frati F."/>
        </authorList>
    </citation>
    <scope>NUCLEOTIDE SEQUENCE [LARGE SCALE GENOMIC DNA]</scope>
</reference>
<feature type="transmembrane region" description="Helical" evidence="1">
    <location>
        <begin position="523"/>
        <end position="544"/>
    </location>
</feature>
<keyword evidence="1" id="KW-0812">Transmembrane</keyword>
<evidence type="ECO:0000256" key="1">
    <source>
        <dbReference type="SAM" id="Phobius"/>
    </source>
</evidence>
<feature type="signal peptide" evidence="2">
    <location>
        <begin position="1"/>
        <end position="24"/>
    </location>
</feature>
<keyword evidence="4" id="KW-1185">Reference proteome</keyword>
<feature type="transmembrane region" description="Helical" evidence="1">
    <location>
        <begin position="556"/>
        <end position="574"/>
    </location>
</feature>
<feature type="transmembrane region" description="Helical" evidence="1">
    <location>
        <begin position="811"/>
        <end position="834"/>
    </location>
</feature>
<name>A0ABP1S1S4_9HEXA</name>
<dbReference type="Proteomes" id="UP001642540">
    <property type="component" value="Unassembled WGS sequence"/>
</dbReference>
<evidence type="ECO:0000313" key="3">
    <source>
        <dbReference type="EMBL" id="CAL8141107.1"/>
    </source>
</evidence>
<evidence type="ECO:0000313" key="4">
    <source>
        <dbReference type="Proteomes" id="UP001642540"/>
    </source>
</evidence>
<feature type="transmembrane region" description="Helical" evidence="1">
    <location>
        <begin position="488"/>
        <end position="511"/>
    </location>
</feature>
<feature type="chain" id="PRO_5045358750" evidence="2">
    <location>
        <begin position="25"/>
        <end position="858"/>
    </location>
</feature>
<evidence type="ECO:0000256" key="2">
    <source>
        <dbReference type="SAM" id="SignalP"/>
    </source>
</evidence>
<accession>A0ABP1S1S4</accession>
<dbReference type="EMBL" id="CAXLJM020000145">
    <property type="protein sequence ID" value="CAL8141107.1"/>
    <property type="molecule type" value="Genomic_DNA"/>
</dbReference>
<organism evidence="3 4">
    <name type="scientific">Orchesella dallaii</name>
    <dbReference type="NCBI Taxonomy" id="48710"/>
    <lineage>
        <taxon>Eukaryota</taxon>
        <taxon>Metazoa</taxon>
        <taxon>Ecdysozoa</taxon>
        <taxon>Arthropoda</taxon>
        <taxon>Hexapoda</taxon>
        <taxon>Collembola</taxon>
        <taxon>Entomobryomorpha</taxon>
        <taxon>Entomobryoidea</taxon>
        <taxon>Orchesellidae</taxon>
        <taxon>Orchesellinae</taxon>
        <taxon>Orchesella</taxon>
    </lineage>
</organism>
<gene>
    <name evidence="3" type="ORF">ODALV1_LOCUS28576</name>
</gene>
<proteinExistence type="predicted"/>
<sequence length="858" mass="100074">MIPTIFRYLLVLALSLEFVLQVISLHLFEEIVINDKHNYQEQLNSRLYSQYRQFSSKLFENSDLQLTNLHAKIATLPNCLNHIINYNGIDFAPFTTPVVLSRYDVIVSKYKVLSGHLKAKPTKPFTEWKRTFNYETVTRIFSNKSSEIQWCQRESWRHDLECFDIPFVDNSPKSKPWRCESHWYIFPPNSNEDPLFYELSAQEKPPIRLVIPASYKKFWSHALSRINNESDQDTRWNFLLKTRPIYDVIITHLSSEDINTIKAWSISLNVPYNSLFYQYTTTAREELTFSLEKSLVRNNQFELKETILFCRHCKQFRTFQPVRIGTQFSETNLSYIFANLNSNIDNSHWNGIFAGEWDEAIFTDSNKELLHTSSYNLLLMYGKDRKSKWIELEKVRYRFELRLIIQAIVRNGSFQTSHWWDYDQRRSHDVNEIPVELRYVAPCLAISEAGKEEAFRFRVHPMKLKFVSCGTAGHSGLAFDQLSSIFDAYIWMGIMFTTIIITWTCLYFRWFHHENLQLLKWKVLIAGFLLEYLEVSSVLLDQGLALPKNFLDFKKFRLAFAPFLLMAVILSSAYKHDNITKLTLPRDPIPFDTFDALTNYSFKIYTRINMIGGFQRYPLPTFIFDFLYRILKNSLVARSEQHQALFTPSELYLFSKGDYSHSLMFDDTSIILSNRTRHVLNHTKLHPDYISMAFNGTPTSLDVLRNCNQTALFLPDVEAHEAYYDLRNLPESRGKTYLSKESMFEVDSVIAFGRAVSPKVIDRMKGLEISGIYGWWTDFIVHYMTQVRGGRDQLTSNKQGQSVKSNLNGNISVVFVVLVVGLVASSFVFMGEIWKRLGRLVLRAVGKVVSLALNIMGK</sequence>
<keyword evidence="1" id="KW-0472">Membrane</keyword>
<keyword evidence="2" id="KW-0732">Signal</keyword>
<protein>
    <submittedName>
        <fullName evidence="3">Uncharacterized protein</fullName>
    </submittedName>
</protein>
<keyword evidence="1" id="KW-1133">Transmembrane helix</keyword>
<comment type="caution">
    <text evidence="3">The sequence shown here is derived from an EMBL/GenBank/DDBJ whole genome shotgun (WGS) entry which is preliminary data.</text>
</comment>